<dbReference type="EMBL" id="JAOAOG010000119">
    <property type="protein sequence ID" value="KAJ6247954.1"/>
    <property type="molecule type" value="Genomic_DNA"/>
</dbReference>
<evidence type="ECO:0000313" key="3">
    <source>
        <dbReference type="Proteomes" id="UP001150062"/>
    </source>
</evidence>
<sequence>MKATKPIIFWIDQRFEVAKKRKEIVWPINNHFKIKKFCTGIEAYYSLFKLSEKVELLIVSSKDYKKDECIKKRFRVHFQKQRLLVVDFDSKSPTKNKIKQKNKKKKGNVKEIQGKKKLITVLEKVFQLEIKATVNKNNPVCLFWKKNTHQNFNNSHKGIKYEYFDKTKEIINRIKKSPRSILCVIVSEKNYYKSTDNFYLLNTFCKESNLEIYIEKDTKKFFQNSQRMNKKHKGLIKSKNEIKIVLMKLVKTIKNKPCQNPDYQFNDNLQRKKPNHRMNNDDYTKYVDHHPNLKRIQDSRNNYHNQKPINLKKNLPKKDRIVFWLNKDSSTIKNEKKFLEQKGYKVTTFTSYAKVKKQLENRKKKKNNKEELYCIITSQFFVRDGVATSLKNIYKKYCIVWSKTAKQNELSTFECINSGAHSVPKTKFELLRNINAIHNEEQQKKNYSYTDNPNDNHDHGYNYNNYHDDDNHHQNQPYLNGGINMNLTKHHQKNNNQRNNNFQKNNTYNNFQQSNQPNQQFSSGNSYWGDNGNINGLNYNNRPTDNCIWFNSDFTYDEFMIRQLANQDIKIHKFTNAESYLKKSGKKKYLVKDIKCIITNGQILFDNLIFKILSSYKGEEFPPIVVYSRSIPQSQDRINECQLMGVNYIAKDKESFLEIVKKICFNDRKYENCVLFDRYSNIKFFYFPKKKRQVLLISQNDPLPKTIKRFNKNNFVIRHVSNYSLAKKLLKIYYVNCEKAFVLIHYVFFEKNQDGYHLQKDKPKILCSGLDPEIQKKIKKNKIRGFEYIMDEERLFKRLVDFFG</sequence>
<accession>A0ABQ8YTL6</accession>
<organism evidence="2 3">
    <name type="scientific">Anaeramoeba flamelloides</name>
    <dbReference type="NCBI Taxonomy" id="1746091"/>
    <lineage>
        <taxon>Eukaryota</taxon>
        <taxon>Metamonada</taxon>
        <taxon>Anaeramoebidae</taxon>
        <taxon>Anaeramoeba</taxon>
    </lineage>
</organism>
<keyword evidence="3" id="KW-1185">Reference proteome</keyword>
<reference evidence="2" key="1">
    <citation type="submission" date="2022-08" db="EMBL/GenBank/DDBJ databases">
        <title>Novel sulfate-reducing endosymbionts in the free-living metamonad Anaeramoeba.</title>
        <authorList>
            <person name="Jerlstrom-Hultqvist J."/>
            <person name="Cepicka I."/>
            <person name="Gallot-Lavallee L."/>
            <person name="Salas-Leiva D."/>
            <person name="Curtis B.A."/>
            <person name="Zahonova K."/>
            <person name="Pipaliya S."/>
            <person name="Dacks J."/>
            <person name="Roger A.J."/>
        </authorList>
    </citation>
    <scope>NUCLEOTIDE SEQUENCE</scope>
    <source>
        <strain evidence="2">Schooner1</strain>
    </source>
</reference>
<evidence type="ECO:0000256" key="1">
    <source>
        <dbReference type="SAM" id="MobiDB-lite"/>
    </source>
</evidence>
<feature type="compositionally biased region" description="Basic and acidic residues" evidence="1">
    <location>
        <begin position="454"/>
        <end position="472"/>
    </location>
</feature>
<feature type="region of interest" description="Disordered" evidence="1">
    <location>
        <begin position="441"/>
        <end position="472"/>
    </location>
</feature>
<dbReference type="Proteomes" id="UP001150062">
    <property type="component" value="Unassembled WGS sequence"/>
</dbReference>
<feature type="compositionally biased region" description="Low complexity" evidence="1">
    <location>
        <begin position="494"/>
        <end position="526"/>
    </location>
</feature>
<comment type="caution">
    <text evidence="2">The sequence shown here is derived from an EMBL/GenBank/DDBJ whole genome shotgun (WGS) entry which is preliminary data.</text>
</comment>
<protein>
    <recommendedName>
        <fullName evidence="4">Response regulatory domain-containing protein</fullName>
    </recommendedName>
</protein>
<feature type="region of interest" description="Disordered" evidence="1">
    <location>
        <begin position="488"/>
        <end position="526"/>
    </location>
</feature>
<gene>
    <name evidence="2" type="ORF">M0813_18052</name>
</gene>
<name>A0ABQ8YTL6_9EUKA</name>
<proteinExistence type="predicted"/>
<evidence type="ECO:0008006" key="4">
    <source>
        <dbReference type="Google" id="ProtNLM"/>
    </source>
</evidence>
<evidence type="ECO:0000313" key="2">
    <source>
        <dbReference type="EMBL" id="KAJ6247954.1"/>
    </source>
</evidence>